<feature type="transmembrane region" description="Helical" evidence="8">
    <location>
        <begin position="36"/>
        <end position="57"/>
    </location>
</feature>
<feature type="transmembrane region" description="Helical" evidence="8">
    <location>
        <begin position="321"/>
        <end position="339"/>
    </location>
</feature>
<feature type="region of interest" description="Disordered" evidence="7">
    <location>
        <begin position="1"/>
        <end position="27"/>
    </location>
</feature>
<dbReference type="Proteomes" id="UP000028730">
    <property type="component" value="Unassembled WGS sequence"/>
</dbReference>
<dbReference type="SUPFAM" id="SSF103473">
    <property type="entry name" value="MFS general substrate transporter"/>
    <property type="match status" value="1"/>
</dbReference>
<evidence type="ECO:0000256" key="5">
    <source>
        <dbReference type="ARBA" id="ARBA00022989"/>
    </source>
</evidence>
<evidence type="ECO:0000256" key="6">
    <source>
        <dbReference type="ARBA" id="ARBA00023136"/>
    </source>
</evidence>
<sequence length="451" mass="48037">MTEPTPLPEPTNSPLHQDKAASTGTHSRSPLLRPNFILLMAGQGFSLFGNTMLRFALSMWVLDKTGSATIFSTLLSLSIVPTIILSPFGGVIADRVNRKVMMVALDAISGVVVLTAILGFATMQAHTIVAIGALLIVLSMLDAMESPTTSAAIPQMLGRSDETVLRQAQAVSSQLNAIMQIIPTFAGGALYAVLGIRHMLEITAICFFATAVFECFIRLTDIRKERGESLGTPLQDIKGAFGLLTHTPNLIRFMLLIAALNFLLSGISAVGMPFIIRTLLHFGADVYGYSDGIMSIVSLLGSFATLALATKLVLKRMPLTIGAAALFFAPIAVAFALPVNNWSKLVVYIVSLCFITLCIDFTNVMIGPSMIKLVPDDMMGKIGGLFSTFVLCAAPLGQMAYGLLFDHMHVSVIMTGTGICLGLMAIVLTPTVHALDRDIDRISTANAAVAA</sequence>
<name>A0A080N3A0_9BIFI</name>
<feature type="transmembrane region" description="Helical" evidence="8">
    <location>
        <begin position="100"/>
        <end position="121"/>
    </location>
</feature>
<keyword evidence="6 8" id="KW-0472">Membrane</keyword>
<evidence type="ECO:0000256" key="8">
    <source>
        <dbReference type="SAM" id="Phobius"/>
    </source>
</evidence>
<evidence type="ECO:0000256" key="2">
    <source>
        <dbReference type="ARBA" id="ARBA00022448"/>
    </source>
</evidence>
<dbReference type="EMBL" id="ATLK01000001">
    <property type="protein sequence ID" value="KFF31592.1"/>
    <property type="molecule type" value="Genomic_DNA"/>
</dbReference>
<feature type="transmembrane region" description="Helical" evidence="8">
    <location>
        <begin position="408"/>
        <end position="428"/>
    </location>
</feature>
<feature type="transmembrane region" description="Helical" evidence="8">
    <location>
        <begin position="296"/>
        <end position="314"/>
    </location>
</feature>
<dbReference type="eggNOG" id="COG2271">
    <property type="taxonomic scope" value="Bacteria"/>
</dbReference>
<keyword evidence="3" id="KW-1003">Cell membrane</keyword>
<keyword evidence="2" id="KW-0813">Transport</keyword>
<proteinExistence type="predicted"/>
<dbReference type="GO" id="GO:0005886">
    <property type="term" value="C:plasma membrane"/>
    <property type="evidence" value="ECO:0007669"/>
    <property type="project" value="UniProtKB-SubCell"/>
</dbReference>
<feature type="transmembrane region" description="Helical" evidence="8">
    <location>
        <begin position="175"/>
        <end position="196"/>
    </location>
</feature>
<organism evidence="9 10">
    <name type="scientific">Bifidobacterium bombi DSM 19703</name>
    <dbReference type="NCBI Taxonomy" id="1341695"/>
    <lineage>
        <taxon>Bacteria</taxon>
        <taxon>Bacillati</taxon>
        <taxon>Actinomycetota</taxon>
        <taxon>Actinomycetes</taxon>
        <taxon>Bifidobacteriales</taxon>
        <taxon>Bifidobacteriaceae</taxon>
        <taxon>Bifidobacterium</taxon>
    </lineage>
</organism>
<feature type="transmembrane region" description="Helical" evidence="8">
    <location>
        <begin position="345"/>
        <end position="366"/>
    </location>
</feature>
<dbReference type="PANTHER" id="PTHR43266:SF9">
    <property type="entry name" value="PERMEASE, MAJOR FACILITATOR SUPERFAMILY-RELATED"/>
    <property type="match status" value="1"/>
</dbReference>
<keyword evidence="5 8" id="KW-1133">Transmembrane helix</keyword>
<dbReference type="InterPro" id="IPR036259">
    <property type="entry name" value="MFS_trans_sf"/>
</dbReference>
<feature type="transmembrane region" description="Helical" evidence="8">
    <location>
        <begin position="202"/>
        <end position="220"/>
    </location>
</feature>
<feature type="compositionally biased region" description="Polar residues" evidence="7">
    <location>
        <begin position="12"/>
        <end position="27"/>
    </location>
</feature>
<dbReference type="RefSeq" id="WP_052377483.1">
    <property type="nucleotide sequence ID" value="NZ_ATLK01000001.1"/>
</dbReference>
<dbReference type="Pfam" id="PF07690">
    <property type="entry name" value="MFS_1"/>
    <property type="match status" value="1"/>
</dbReference>
<keyword evidence="4 8" id="KW-0812">Transmembrane</keyword>
<feature type="transmembrane region" description="Helical" evidence="8">
    <location>
        <begin position="253"/>
        <end position="276"/>
    </location>
</feature>
<dbReference type="AlphaFoldDB" id="A0A080N3A0"/>
<evidence type="ECO:0000313" key="9">
    <source>
        <dbReference type="EMBL" id="KFF31592.1"/>
    </source>
</evidence>
<dbReference type="PANTHER" id="PTHR43266">
    <property type="entry name" value="MACROLIDE-EFFLUX PROTEIN"/>
    <property type="match status" value="1"/>
</dbReference>
<evidence type="ECO:0000256" key="4">
    <source>
        <dbReference type="ARBA" id="ARBA00022692"/>
    </source>
</evidence>
<feature type="transmembrane region" description="Helical" evidence="8">
    <location>
        <begin position="69"/>
        <end position="93"/>
    </location>
</feature>
<keyword evidence="10" id="KW-1185">Reference proteome</keyword>
<dbReference type="GO" id="GO:0022857">
    <property type="term" value="F:transmembrane transporter activity"/>
    <property type="evidence" value="ECO:0007669"/>
    <property type="project" value="InterPro"/>
</dbReference>
<comment type="caution">
    <text evidence="9">The sequence shown here is derived from an EMBL/GenBank/DDBJ whole genome shotgun (WGS) entry which is preliminary data.</text>
</comment>
<evidence type="ECO:0000256" key="3">
    <source>
        <dbReference type="ARBA" id="ARBA00022475"/>
    </source>
</evidence>
<accession>A0A080N3A0</accession>
<dbReference type="OrthoDB" id="69054at2"/>
<dbReference type="InterPro" id="IPR011701">
    <property type="entry name" value="MFS"/>
</dbReference>
<protein>
    <submittedName>
        <fullName evidence="9">MFS protein major facilitator superfamily</fullName>
    </submittedName>
</protein>
<comment type="subcellular location">
    <subcellularLocation>
        <location evidence="1">Cell membrane</location>
        <topology evidence="1">Multi-pass membrane protein</topology>
    </subcellularLocation>
</comment>
<evidence type="ECO:0000313" key="10">
    <source>
        <dbReference type="Proteomes" id="UP000028730"/>
    </source>
</evidence>
<dbReference type="Gene3D" id="1.20.1250.20">
    <property type="entry name" value="MFS general substrate transporter like domains"/>
    <property type="match status" value="1"/>
</dbReference>
<dbReference type="CDD" id="cd06173">
    <property type="entry name" value="MFS_MefA_like"/>
    <property type="match status" value="1"/>
</dbReference>
<evidence type="ECO:0000256" key="1">
    <source>
        <dbReference type="ARBA" id="ARBA00004651"/>
    </source>
</evidence>
<feature type="compositionally biased region" description="Pro residues" evidence="7">
    <location>
        <begin position="1"/>
        <end position="11"/>
    </location>
</feature>
<reference evidence="9 10" key="1">
    <citation type="journal article" date="2014" name="Appl. Environ. Microbiol.">
        <title>Genomic encyclopedia of type strains of the genus Bifidobacterium.</title>
        <authorList>
            <person name="Milani C."/>
            <person name="Lugli G.A."/>
            <person name="Duranti S."/>
            <person name="Turroni F."/>
            <person name="Bottacini F."/>
            <person name="Mangifesta M."/>
            <person name="Sanchez B."/>
            <person name="Viappiani A."/>
            <person name="Mancabelli L."/>
            <person name="Taminiau B."/>
            <person name="Delcenserie V."/>
            <person name="Barrangou R."/>
            <person name="Margolles A."/>
            <person name="van Sinderen D."/>
            <person name="Ventura M."/>
        </authorList>
    </citation>
    <scope>NUCLEOTIDE SEQUENCE [LARGE SCALE GENOMIC DNA]</scope>
    <source>
        <strain evidence="9 10">DSM 19703</strain>
    </source>
</reference>
<evidence type="ECO:0000256" key="7">
    <source>
        <dbReference type="SAM" id="MobiDB-lite"/>
    </source>
</evidence>
<feature type="transmembrane region" description="Helical" evidence="8">
    <location>
        <begin position="378"/>
        <end position="396"/>
    </location>
</feature>
<gene>
    <name evidence="9" type="ORF">BBOMB_0976</name>
</gene>
<dbReference type="STRING" id="1341695.BBOMB_0976"/>